<evidence type="ECO:0008006" key="4">
    <source>
        <dbReference type="Google" id="ProtNLM"/>
    </source>
</evidence>
<evidence type="ECO:0000313" key="3">
    <source>
        <dbReference type="Proteomes" id="UP000636661"/>
    </source>
</evidence>
<proteinExistence type="predicted"/>
<reference evidence="2" key="1">
    <citation type="journal article" date="2014" name="Int. J. Syst. Evol. Microbiol.">
        <title>Complete genome sequence of Corynebacterium casei LMG S-19264T (=DSM 44701T), isolated from a smear-ripened cheese.</title>
        <authorList>
            <consortium name="US DOE Joint Genome Institute (JGI-PGF)"/>
            <person name="Walter F."/>
            <person name="Albersmeier A."/>
            <person name="Kalinowski J."/>
            <person name="Ruckert C."/>
        </authorList>
    </citation>
    <scope>NUCLEOTIDE SEQUENCE</scope>
    <source>
        <strain evidence="2">JCM 4391</strain>
    </source>
</reference>
<accession>A0A918HW70</accession>
<organism evidence="2 3">
    <name type="scientific">Streptomyces lavendofoliae</name>
    <dbReference type="NCBI Taxonomy" id="67314"/>
    <lineage>
        <taxon>Bacteria</taxon>
        <taxon>Bacillati</taxon>
        <taxon>Actinomycetota</taxon>
        <taxon>Actinomycetes</taxon>
        <taxon>Kitasatosporales</taxon>
        <taxon>Streptomycetaceae</taxon>
        <taxon>Streptomyces</taxon>
    </lineage>
</organism>
<protein>
    <recommendedName>
        <fullName evidence="4">Secreted protein</fullName>
    </recommendedName>
</protein>
<keyword evidence="1" id="KW-0732">Signal</keyword>
<dbReference type="EMBL" id="BMTP01000003">
    <property type="protein sequence ID" value="GGU29868.1"/>
    <property type="molecule type" value="Genomic_DNA"/>
</dbReference>
<evidence type="ECO:0000256" key="1">
    <source>
        <dbReference type="SAM" id="SignalP"/>
    </source>
</evidence>
<gene>
    <name evidence="2" type="ORF">GCM10010274_16090</name>
</gene>
<name>A0A918HW70_9ACTN</name>
<dbReference type="Proteomes" id="UP000636661">
    <property type="component" value="Unassembled WGS sequence"/>
</dbReference>
<comment type="caution">
    <text evidence="2">The sequence shown here is derived from an EMBL/GenBank/DDBJ whole genome shotgun (WGS) entry which is preliminary data.</text>
</comment>
<evidence type="ECO:0000313" key="2">
    <source>
        <dbReference type="EMBL" id="GGU29868.1"/>
    </source>
</evidence>
<feature type="chain" id="PRO_5037471313" description="Secreted protein" evidence="1">
    <location>
        <begin position="28"/>
        <end position="174"/>
    </location>
</feature>
<keyword evidence="3" id="KW-1185">Reference proteome</keyword>
<dbReference type="AlphaFoldDB" id="A0A918HW70"/>
<feature type="signal peptide" evidence="1">
    <location>
        <begin position="1"/>
        <end position="27"/>
    </location>
</feature>
<sequence length="174" mass="17164">MNLKTQAGMGIVVTCLASAAMASPAAAASTVPVAPVDVPLHGLGTVLPTETPTLRTGVPIPLPGAPMGLTGHGEGKVQPLLVPQLPFTAGVPETLVSAPLPDLVGEEPMGRALLATPASELRATTPGAILGLPITLPRAETLGMPGAELPQAGLLTPGMTGALDSTLGLDGPKS</sequence>
<reference evidence="2" key="2">
    <citation type="submission" date="2020-09" db="EMBL/GenBank/DDBJ databases">
        <authorList>
            <person name="Sun Q."/>
            <person name="Ohkuma M."/>
        </authorList>
    </citation>
    <scope>NUCLEOTIDE SEQUENCE</scope>
    <source>
        <strain evidence="2">JCM 4391</strain>
    </source>
</reference>